<sequence>MKVETYPDDCVSADGGANVGEEITFRIFELSRGHRPMQVEDNRIGRELLSSAPQNWRCSM</sequence>
<dbReference type="AlphaFoldDB" id="Q98AC7"/>
<accession>Q98AC7</accession>
<reference evidence="1 2" key="1">
    <citation type="journal article" date="2000" name="DNA Res.">
        <title>Complete genome structure of the nitrogen-fixing symbiotic bacterium Mesorhizobium loti.</title>
        <authorList>
            <person name="Kaneko T."/>
            <person name="Nakamura Y."/>
            <person name="Sato S."/>
            <person name="Asamizu E."/>
            <person name="Kato T."/>
            <person name="Sasamoto S."/>
            <person name="Watanabe A."/>
            <person name="Idesawa K."/>
            <person name="Ishikawa A."/>
            <person name="Kawashima K."/>
            <person name="Kimura T."/>
            <person name="Kishida Y."/>
            <person name="Kiyokawa C."/>
            <person name="Kohara M."/>
            <person name="Matsumoto M."/>
            <person name="Matsuno A."/>
            <person name="Mochizuki Y."/>
            <person name="Nakayama S."/>
            <person name="Nakazaki N."/>
            <person name="Shimpo S."/>
            <person name="Sugimoto M."/>
            <person name="Takeuchi C."/>
            <person name="Yamada M."/>
            <person name="Tabata S."/>
        </authorList>
    </citation>
    <scope>NUCLEOTIDE SEQUENCE [LARGE SCALE GENOMIC DNA]</scope>
    <source>
        <strain evidence="2">LMG 29417 / CECT 9101 / MAFF 303099</strain>
    </source>
</reference>
<evidence type="ECO:0000313" key="2">
    <source>
        <dbReference type="Proteomes" id="UP000000552"/>
    </source>
</evidence>
<protein>
    <submittedName>
        <fullName evidence="1">Msr6061 protein</fullName>
    </submittedName>
</protein>
<organism evidence="1 2">
    <name type="scientific">Mesorhizobium japonicum (strain LMG 29417 / CECT 9101 / MAFF 303099)</name>
    <name type="common">Mesorhizobium loti (strain MAFF 303099)</name>
    <dbReference type="NCBI Taxonomy" id="266835"/>
    <lineage>
        <taxon>Bacteria</taxon>
        <taxon>Pseudomonadati</taxon>
        <taxon>Pseudomonadota</taxon>
        <taxon>Alphaproteobacteria</taxon>
        <taxon>Hyphomicrobiales</taxon>
        <taxon>Phyllobacteriaceae</taxon>
        <taxon>Mesorhizobium</taxon>
    </lineage>
</organism>
<evidence type="ECO:0000313" key="1">
    <source>
        <dbReference type="EMBL" id="BAB52408.1"/>
    </source>
</evidence>
<dbReference type="HOGENOM" id="CLU_2938576_0_0_5"/>
<dbReference type="Proteomes" id="UP000000552">
    <property type="component" value="Chromosome"/>
</dbReference>
<name>Q98AC7_RHILO</name>
<dbReference type="EMBL" id="BA000012">
    <property type="protein sequence ID" value="BAB52408.1"/>
    <property type="molecule type" value="Genomic_DNA"/>
</dbReference>
<proteinExistence type="predicted"/>
<gene>
    <name evidence="1" type="ordered locus">msr6061</name>
</gene>
<dbReference type="KEGG" id="mlo:msr6061"/>